<dbReference type="RefSeq" id="WP_067423503.1">
    <property type="nucleotide sequence ID" value="NZ_LZEX01000012.1"/>
</dbReference>
<dbReference type="AlphaFoldDB" id="A0A1B8HEB6"/>
<gene>
    <name evidence="1" type="ORF">AYY17_05370</name>
</gene>
<evidence type="ECO:0000313" key="1">
    <source>
        <dbReference type="EMBL" id="OBU07424.1"/>
    </source>
</evidence>
<reference evidence="1 2" key="1">
    <citation type="submission" date="2016-06" db="EMBL/GenBank/DDBJ databases">
        <authorList>
            <person name="Kjaerup R.B."/>
            <person name="Dalgaard T.S."/>
            <person name="Juul-Madsen H.R."/>
        </authorList>
    </citation>
    <scope>NUCLEOTIDE SEQUENCE [LARGE SCALE GENOMIC DNA]</scope>
    <source>
        <strain evidence="1 2">GCSL-Mp3</strain>
    </source>
</reference>
<proteinExistence type="predicted"/>
<evidence type="ECO:0000313" key="2">
    <source>
        <dbReference type="Proteomes" id="UP000092247"/>
    </source>
</evidence>
<name>A0A1B8HEB6_9GAMM</name>
<organism evidence="1 2">
    <name type="scientific">Morganella psychrotolerans</name>
    <dbReference type="NCBI Taxonomy" id="368603"/>
    <lineage>
        <taxon>Bacteria</taxon>
        <taxon>Pseudomonadati</taxon>
        <taxon>Pseudomonadota</taxon>
        <taxon>Gammaproteobacteria</taxon>
        <taxon>Enterobacterales</taxon>
        <taxon>Morganellaceae</taxon>
        <taxon>Morganella</taxon>
    </lineage>
</organism>
<dbReference type="Proteomes" id="UP000092247">
    <property type="component" value="Unassembled WGS sequence"/>
</dbReference>
<protein>
    <submittedName>
        <fullName evidence="1">Uncharacterized protein</fullName>
    </submittedName>
</protein>
<dbReference type="EMBL" id="LZEX01000012">
    <property type="protein sequence ID" value="OBU07424.1"/>
    <property type="molecule type" value="Genomic_DNA"/>
</dbReference>
<comment type="caution">
    <text evidence="1">The sequence shown here is derived from an EMBL/GenBank/DDBJ whole genome shotgun (WGS) entry which is preliminary data.</text>
</comment>
<sequence length="107" mass="11950">MDFSVLVTFDLNYCKTPEYRVMERTLTDMNFQTSSDRSGLGLPSNTYLGIIEVPDVEMDVDDIQSGAKGAINYVSTRLRNAIKATGKTGKFYVTAAPKEMTIDYCSR</sequence>
<accession>A0A1B8HEB6</accession>